<dbReference type="FunFam" id="3.40.50.300:FF:000113">
    <property type="entry name" value="Preprotein translocase subunit SecA"/>
    <property type="match status" value="1"/>
</dbReference>
<keyword evidence="8" id="KW-0811">Translocation</keyword>
<comment type="similarity">
    <text evidence="1">Belongs to the SecA family.</text>
</comment>
<feature type="domain" description="SecA family profile" evidence="11">
    <location>
        <begin position="1"/>
        <end position="226"/>
    </location>
</feature>
<feature type="domain" description="Helicase C-terminal" evidence="10">
    <location>
        <begin position="54"/>
        <end position="242"/>
    </location>
</feature>
<dbReference type="SUPFAM" id="SSF81886">
    <property type="entry name" value="Helical scaffold and wing domains of SecA"/>
    <property type="match status" value="1"/>
</dbReference>
<dbReference type="PROSITE" id="PS51194">
    <property type="entry name" value="HELICASE_CTER"/>
    <property type="match status" value="1"/>
</dbReference>
<evidence type="ECO:0000256" key="7">
    <source>
        <dbReference type="ARBA" id="ARBA00022967"/>
    </source>
</evidence>
<reference evidence="12" key="1">
    <citation type="submission" date="2018-05" db="EMBL/GenBank/DDBJ databases">
        <authorList>
            <person name="Lanie J.A."/>
            <person name="Ng W.-L."/>
            <person name="Kazmierczak K.M."/>
            <person name="Andrzejewski T.M."/>
            <person name="Davidsen T.M."/>
            <person name="Wayne K.J."/>
            <person name="Tettelin H."/>
            <person name="Glass J.I."/>
            <person name="Rusch D."/>
            <person name="Podicherti R."/>
            <person name="Tsui H.-C.T."/>
            <person name="Winkler M.E."/>
        </authorList>
    </citation>
    <scope>NUCLEOTIDE SEQUENCE</scope>
</reference>
<dbReference type="CDD" id="cd18803">
    <property type="entry name" value="SF2_C_secA"/>
    <property type="match status" value="1"/>
</dbReference>
<evidence type="ECO:0000256" key="5">
    <source>
        <dbReference type="ARBA" id="ARBA00022840"/>
    </source>
</evidence>
<evidence type="ECO:0000256" key="8">
    <source>
        <dbReference type="ARBA" id="ARBA00023010"/>
    </source>
</evidence>
<dbReference type="GO" id="GO:0005524">
    <property type="term" value="F:ATP binding"/>
    <property type="evidence" value="ECO:0007669"/>
    <property type="project" value="UniProtKB-KW"/>
</dbReference>
<dbReference type="PROSITE" id="PS01312">
    <property type="entry name" value="SECA"/>
    <property type="match status" value="1"/>
</dbReference>
<dbReference type="EMBL" id="UINC01193035">
    <property type="protein sequence ID" value="SVE08451.1"/>
    <property type="molecule type" value="Genomic_DNA"/>
</dbReference>
<dbReference type="InterPro" id="IPR020937">
    <property type="entry name" value="SecA_CS"/>
</dbReference>
<dbReference type="Gene3D" id="3.40.50.300">
    <property type="entry name" value="P-loop containing nucleotide triphosphate hydrolases"/>
    <property type="match status" value="2"/>
</dbReference>
<dbReference type="InterPro" id="IPR036266">
    <property type="entry name" value="SecA_Wing/Scaffold_sf"/>
</dbReference>
<keyword evidence="7" id="KW-1278">Translocase</keyword>
<feature type="non-terminal residue" evidence="12">
    <location>
        <position position="250"/>
    </location>
</feature>
<proteinExistence type="inferred from homology"/>
<evidence type="ECO:0000256" key="1">
    <source>
        <dbReference type="ARBA" id="ARBA00007650"/>
    </source>
</evidence>
<keyword evidence="4" id="KW-0547">Nucleotide-binding</keyword>
<dbReference type="AlphaFoldDB" id="A0A383ALL2"/>
<dbReference type="SUPFAM" id="SSF52540">
    <property type="entry name" value="P-loop containing nucleoside triphosphate hydrolases"/>
    <property type="match status" value="1"/>
</dbReference>
<dbReference type="GO" id="GO:0005829">
    <property type="term" value="C:cytosol"/>
    <property type="evidence" value="ECO:0007669"/>
    <property type="project" value="TreeGrafter"/>
</dbReference>
<evidence type="ECO:0000256" key="4">
    <source>
        <dbReference type="ARBA" id="ARBA00022741"/>
    </source>
</evidence>
<feature type="non-terminal residue" evidence="12">
    <location>
        <position position="1"/>
    </location>
</feature>
<evidence type="ECO:0000259" key="11">
    <source>
        <dbReference type="PROSITE" id="PS51196"/>
    </source>
</evidence>
<name>A0A383ALL2_9ZZZZ</name>
<dbReference type="InterPro" id="IPR000185">
    <property type="entry name" value="SecA"/>
</dbReference>
<dbReference type="Pfam" id="PF21090">
    <property type="entry name" value="P-loop_SecA"/>
    <property type="match status" value="1"/>
</dbReference>
<dbReference type="GO" id="GO:0031522">
    <property type="term" value="C:cell envelope Sec protein transport complex"/>
    <property type="evidence" value="ECO:0007669"/>
    <property type="project" value="TreeGrafter"/>
</dbReference>
<dbReference type="GO" id="GO:0005886">
    <property type="term" value="C:plasma membrane"/>
    <property type="evidence" value="ECO:0007669"/>
    <property type="project" value="TreeGrafter"/>
</dbReference>
<dbReference type="PROSITE" id="PS51196">
    <property type="entry name" value="SECA_MOTOR_DEAD"/>
    <property type="match status" value="1"/>
</dbReference>
<evidence type="ECO:0000256" key="6">
    <source>
        <dbReference type="ARBA" id="ARBA00022927"/>
    </source>
</evidence>
<accession>A0A383ALL2</accession>
<keyword evidence="6" id="KW-0653">Protein transport</keyword>
<evidence type="ECO:0000313" key="12">
    <source>
        <dbReference type="EMBL" id="SVE08451.1"/>
    </source>
</evidence>
<keyword evidence="3" id="KW-0963">Cytoplasm</keyword>
<dbReference type="PANTHER" id="PTHR30612">
    <property type="entry name" value="SECA INNER MEMBRANE COMPONENT OF SEC PROTEIN SECRETION SYSTEM"/>
    <property type="match status" value="1"/>
</dbReference>
<dbReference type="GO" id="GO:0006886">
    <property type="term" value="P:intracellular protein transport"/>
    <property type="evidence" value="ECO:0007669"/>
    <property type="project" value="InterPro"/>
</dbReference>
<evidence type="ECO:0000256" key="2">
    <source>
        <dbReference type="ARBA" id="ARBA00022448"/>
    </source>
</evidence>
<evidence type="ECO:0000256" key="3">
    <source>
        <dbReference type="ARBA" id="ARBA00022490"/>
    </source>
</evidence>
<dbReference type="InterPro" id="IPR014018">
    <property type="entry name" value="SecA_motor_DEAD"/>
</dbReference>
<keyword evidence="5" id="KW-0067">ATP-binding</keyword>
<dbReference type="InterPro" id="IPR001650">
    <property type="entry name" value="Helicase_C-like"/>
</dbReference>
<protein>
    <submittedName>
        <fullName evidence="12">Uncharacterized protein</fullName>
    </submittedName>
</protein>
<evidence type="ECO:0000256" key="9">
    <source>
        <dbReference type="ARBA" id="ARBA00023136"/>
    </source>
</evidence>
<dbReference type="PANTHER" id="PTHR30612:SF0">
    <property type="entry name" value="CHLOROPLAST PROTEIN-TRANSPORTING ATPASE"/>
    <property type="match status" value="1"/>
</dbReference>
<dbReference type="InterPro" id="IPR044722">
    <property type="entry name" value="SecA_SF2_C"/>
</dbReference>
<dbReference type="GO" id="GO:0006605">
    <property type="term" value="P:protein targeting"/>
    <property type="evidence" value="ECO:0007669"/>
    <property type="project" value="InterPro"/>
</dbReference>
<keyword evidence="2" id="KW-0813">Transport</keyword>
<sequence length="250" mass="27337">YNKLSGMTGTAETEAPELLDIYGLEVVVVPPNAKSCRSDLSDLIYGTMDEKLDAIIGDVKACQKMQQPVLVGTSSIESSENISLLLKKDNIRHEVLNAKQHQREAEIIANAGAPGSVTIATNMAGRGTDIVLGGRLPEETSDAEKLAWKEKHEAVISAGGLHIIGTERNESRRVDNQLRGRSGRQGDVGSTRFYLSLEDSLMKIFASEKTASMMKKLGMKEGEALEHSWLNRTIANAQKKVEGMHYDARK</sequence>
<organism evidence="12">
    <name type="scientific">marine metagenome</name>
    <dbReference type="NCBI Taxonomy" id="408172"/>
    <lineage>
        <taxon>unclassified sequences</taxon>
        <taxon>metagenomes</taxon>
        <taxon>ecological metagenomes</taxon>
    </lineage>
</organism>
<gene>
    <name evidence="12" type="ORF">METZ01_LOCUS461305</name>
</gene>
<evidence type="ECO:0000259" key="10">
    <source>
        <dbReference type="PROSITE" id="PS51194"/>
    </source>
</evidence>
<dbReference type="GO" id="GO:0043952">
    <property type="term" value="P:protein transport by the Sec complex"/>
    <property type="evidence" value="ECO:0007669"/>
    <property type="project" value="TreeGrafter"/>
</dbReference>
<dbReference type="InterPro" id="IPR027417">
    <property type="entry name" value="P-loop_NTPase"/>
</dbReference>
<keyword evidence="9" id="KW-0472">Membrane</keyword>